<dbReference type="InterPro" id="IPR019251">
    <property type="entry name" value="DUF2231_TM"/>
</dbReference>
<evidence type="ECO:0000313" key="3">
    <source>
        <dbReference type="EMBL" id="CAB4686853.1"/>
    </source>
</evidence>
<proteinExistence type="predicted"/>
<dbReference type="AlphaFoldDB" id="A0A6J6NRD2"/>
<keyword evidence="1" id="KW-0812">Transmembrane</keyword>
<evidence type="ECO:0000259" key="2">
    <source>
        <dbReference type="Pfam" id="PF09990"/>
    </source>
</evidence>
<feature type="transmembrane region" description="Helical" evidence="1">
    <location>
        <begin position="45"/>
        <end position="64"/>
    </location>
</feature>
<protein>
    <submittedName>
        <fullName evidence="3">Unannotated protein</fullName>
    </submittedName>
</protein>
<dbReference type="Pfam" id="PF09990">
    <property type="entry name" value="DUF2231"/>
    <property type="match status" value="1"/>
</dbReference>
<feature type="domain" description="DUF2231" evidence="2">
    <location>
        <begin position="7"/>
        <end position="162"/>
    </location>
</feature>
<reference evidence="3" key="1">
    <citation type="submission" date="2020-05" db="EMBL/GenBank/DDBJ databases">
        <authorList>
            <person name="Chiriac C."/>
            <person name="Salcher M."/>
            <person name="Ghai R."/>
            <person name="Kavagutti S V."/>
        </authorList>
    </citation>
    <scope>NUCLEOTIDE SEQUENCE</scope>
</reference>
<feature type="transmembrane region" description="Helical" evidence="1">
    <location>
        <begin position="84"/>
        <end position="103"/>
    </location>
</feature>
<keyword evidence="1" id="KW-0472">Membrane</keyword>
<organism evidence="3">
    <name type="scientific">freshwater metagenome</name>
    <dbReference type="NCBI Taxonomy" id="449393"/>
    <lineage>
        <taxon>unclassified sequences</taxon>
        <taxon>metagenomes</taxon>
        <taxon>ecological metagenomes</taxon>
    </lineage>
</organism>
<keyword evidence="1" id="KW-1133">Transmembrane helix</keyword>
<dbReference type="EMBL" id="CAEZXR010000009">
    <property type="protein sequence ID" value="CAB4686853.1"/>
    <property type="molecule type" value="Genomic_DNA"/>
</dbReference>
<name>A0A6J6NRD2_9ZZZZ</name>
<evidence type="ECO:0000256" key="1">
    <source>
        <dbReference type="SAM" id="Phobius"/>
    </source>
</evidence>
<sequence length="175" mass="17960">MFDLINGIPVHPLVVHAVVVLLPLAVLGTIAIALRPRWRVTYGPLVVGAAAIATVLVPVATSSGEELEKRVGDPGEHAELGEQLLFFAIALLVLSAALVWLAWRASRATTATPDPTTGPTTGPTPGPTTLINVVAGLAVIAAVACAVQVYRVGDSGARAAWGDVPEPRAVSSITP</sequence>
<feature type="transmembrane region" description="Helical" evidence="1">
    <location>
        <begin position="13"/>
        <end position="33"/>
    </location>
</feature>
<gene>
    <name evidence="3" type="ORF">UFOPK2579_00159</name>
</gene>
<accession>A0A6J6NRD2</accession>